<protein>
    <submittedName>
        <fullName evidence="1">Uncharacterized protein</fullName>
    </submittedName>
</protein>
<dbReference type="Proteomes" id="UP000324767">
    <property type="component" value="Unassembled WGS sequence"/>
</dbReference>
<dbReference type="AlphaFoldDB" id="A0A5M8PLM3"/>
<sequence>MSQVITIVSHLVSYCLNLIYLLDSVTEHIGFTLALTWIPQLSTSSLHPQHNSLLAQVQLICNSYDAG</sequence>
<evidence type="ECO:0000313" key="2">
    <source>
        <dbReference type="Proteomes" id="UP000324767"/>
    </source>
</evidence>
<accession>A0A5M8PLM3</accession>
<proteinExistence type="predicted"/>
<organism evidence="1 2">
    <name type="scientific">Lasallia pustulata</name>
    <dbReference type="NCBI Taxonomy" id="136370"/>
    <lineage>
        <taxon>Eukaryota</taxon>
        <taxon>Fungi</taxon>
        <taxon>Dikarya</taxon>
        <taxon>Ascomycota</taxon>
        <taxon>Pezizomycotina</taxon>
        <taxon>Lecanoromycetes</taxon>
        <taxon>OSLEUM clade</taxon>
        <taxon>Umbilicariomycetidae</taxon>
        <taxon>Umbilicariales</taxon>
        <taxon>Umbilicariaceae</taxon>
        <taxon>Lasallia</taxon>
    </lineage>
</organism>
<dbReference type="EMBL" id="VXIT01000010">
    <property type="protein sequence ID" value="KAA6409778.1"/>
    <property type="molecule type" value="Genomic_DNA"/>
</dbReference>
<comment type="caution">
    <text evidence="1">The sequence shown here is derived from an EMBL/GenBank/DDBJ whole genome shotgun (WGS) entry which is preliminary data.</text>
</comment>
<reference evidence="1 2" key="1">
    <citation type="submission" date="2019-09" db="EMBL/GenBank/DDBJ databases">
        <title>The hologenome of the rock-dwelling lichen Lasallia pustulata.</title>
        <authorList>
            <person name="Greshake Tzovaras B."/>
            <person name="Segers F."/>
            <person name="Bicker A."/>
            <person name="Dal Grande F."/>
            <person name="Otte J."/>
            <person name="Hankeln T."/>
            <person name="Schmitt I."/>
            <person name="Ebersberger I."/>
        </authorList>
    </citation>
    <scope>NUCLEOTIDE SEQUENCE [LARGE SCALE GENOMIC DNA]</scope>
    <source>
        <strain evidence="1">A1-1</strain>
    </source>
</reference>
<evidence type="ECO:0000313" key="1">
    <source>
        <dbReference type="EMBL" id="KAA6409778.1"/>
    </source>
</evidence>
<name>A0A5M8PLM3_9LECA</name>
<gene>
    <name evidence="1" type="ORF">FRX48_06390</name>
</gene>